<dbReference type="OMA" id="CNIAKQV"/>
<dbReference type="Gene3D" id="3.30.530.20">
    <property type="match status" value="1"/>
</dbReference>
<gene>
    <name evidence="1" type="ORF">ABB37_02720</name>
</gene>
<accession>A0A0M9G5P1</accession>
<dbReference type="SUPFAM" id="SSF55961">
    <property type="entry name" value="Bet v1-like"/>
    <property type="match status" value="1"/>
</dbReference>
<dbReference type="GeneID" id="26903011"/>
<comment type="caution">
    <text evidence="1">The sequence shown here is derived from an EMBL/GenBank/DDBJ whole genome shotgun (WGS) entry which is preliminary data.</text>
</comment>
<dbReference type="EMBL" id="LGTL01000004">
    <property type="protein sequence ID" value="KPA82979.1"/>
    <property type="molecule type" value="Genomic_DNA"/>
</dbReference>
<dbReference type="EMBL" id="LGTL01000004">
    <property type="protein sequence ID" value="KPA82980.1"/>
    <property type="molecule type" value="Genomic_DNA"/>
</dbReference>
<dbReference type="InterPro" id="IPR023393">
    <property type="entry name" value="START-like_dom_sf"/>
</dbReference>
<evidence type="ECO:0000313" key="1">
    <source>
        <dbReference type="EMBL" id="KPA82980.1"/>
    </source>
</evidence>
<organism evidence="1 2">
    <name type="scientific">Leptomonas pyrrhocoris</name>
    <name type="common">Firebug parasite</name>
    <dbReference type="NCBI Taxonomy" id="157538"/>
    <lineage>
        <taxon>Eukaryota</taxon>
        <taxon>Discoba</taxon>
        <taxon>Euglenozoa</taxon>
        <taxon>Kinetoplastea</taxon>
        <taxon>Metakinetoplastina</taxon>
        <taxon>Trypanosomatida</taxon>
        <taxon>Trypanosomatidae</taxon>
        <taxon>Leishmaniinae</taxon>
        <taxon>Leptomonas</taxon>
    </lineage>
</organism>
<reference evidence="1 2" key="1">
    <citation type="submission" date="2015-07" db="EMBL/GenBank/DDBJ databases">
        <title>High-quality genome of monoxenous trypanosomatid Leptomonas pyrrhocoris.</title>
        <authorList>
            <person name="Flegontov P."/>
            <person name="Butenko A."/>
            <person name="Firsov S."/>
            <person name="Vlcek C."/>
            <person name="Logacheva M.D."/>
            <person name="Field M."/>
            <person name="Filatov D."/>
            <person name="Flegontova O."/>
            <person name="Gerasimov E."/>
            <person name="Jackson A.P."/>
            <person name="Kelly S."/>
            <person name="Opperdoes F."/>
            <person name="O'Reilly A."/>
            <person name="Votypka J."/>
            <person name="Yurchenko V."/>
            <person name="Lukes J."/>
        </authorList>
    </citation>
    <scope>NUCLEOTIDE SEQUENCE [LARGE SCALE GENOMIC DNA]</scope>
    <source>
        <strain evidence="1">H10</strain>
    </source>
</reference>
<dbReference type="Proteomes" id="UP000037923">
    <property type="component" value="Unassembled WGS sequence"/>
</dbReference>
<dbReference type="AlphaFoldDB" id="A0A0M9G5P1"/>
<keyword evidence="2" id="KW-1185">Reference proteome</keyword>
<dbReference type="VEuPathDB" id="TriTrypDB:LpyrH10_04_2700"/>
<protein>
    <recommendedName>
        <fullName evidence="3">START domain-containing protein</fullName>
    </recommendedName>
</protein>
<evidence type="ECO:0008006" key="3">
    <source>
        <dbReference type="Google" id="ProtNLM"/>
    </source>
</evidence>
<sequence length="217" mass="24803">MELDLFSEWFPNCVKSVSQGEVSRYYRSAYMVINAQWPFAPRDVLMLGAGIDDLEARNRIVIVAHSIPFAGMEPCKLVGADSATNTRALHLPGVAPPGIRVPVHNNSNVVCDIIYTGFEMKMLMPTETRLSFILSVGPKVPHIPQGVLNWMSGKVMWAMLGFMESAAKKATQKDSKYYQRRRERPDVYDLLRQRYNDLLKSKFTREEYAEYVLKNDY</sequence>
<dbReference type="RefSeq" id="XP_015661419.1">
    <property type="nucleotide sequence ID" value="XM_015799817.1"/>
</dbReference>
<proteinExistence type="predicted"/>
<dbReference type="RefSeq" id="XP_015661418.1">
    <property type="nucleotide sequence ID" value="XM_015799816.1"/>
</dbReference>
<evidence type="ECO:0000313" key="2">
    <source>
        <dbReference type="Proteomes" id="UP000037923"/>
    </source>
</evidence>
<dbReference type="OrthoDB" id="17317at2759"/>
<name>A0A0M9G5P1_LEPPY</name>